<dbReference type="InterPro" id="IPR020472">
    <property type="entry name" value="WD40_PAC1"/>
</dbReference>
<organism evidence="5 6">
    <name type="scientific">Rhizoctonia solani</name>
    <dbReference type="NCBI Taxonomy" id="456999"/>
    <lineage>
        <taxon>Eukaryota</taxon>
        <taxon>Fungi</taxon>
        <taxon>Dikarya</taxon>
        <taxon>Basidiomycota</taxon>
        <taxon>Agaricomycotina</taxon>
        <taxon>Agaricomycetes</taxon>
        <taxon>Cantharellales</taxon>
        <taxon>Ceratobasidiaceae</taxon>
        <taxon>Rhizoctonia</taxon>
    </lineage>
</organism>
<accession>A0A8H3DLN7</accession>
<protein>
    <recommendedName>
        <fullName evidence="7">Vegetative incompatibility protein HET-E-1 [Podospora anserina]</fullName>
    </recommendedName>
</protein>
<dbReference type="PANTHER" id="PTHR44019">
    <property type="entry name" value="WD REPEAT-CONTAINING PROTEIN 55"/>
    <property type="match status" value="1"/>
</dbReference>
<feature type="repeat" description="WD" evidence="3">
    <location>
        <begin position="273"/>
        <end position="314"/>
    </location>
</feature>
<proteinExistence type="predicted"/>
<evidence type="ECO:0000256" key="2">
    <source>
        <dbReference type="ARBA" id="ARBA00022737"/>
    </source>
</evidence>
<dbReference type="PANTHER" id="PTHR44019:SF8">
    <property type="entry name" value="POC1 CENTRIOLAR PROTEIN HOMOLOG"/>
    <property type="match status" value="1"/>
</dbReference>
<dbReference type="InterPro" id="IPR050505">
    <property type="entry name" value="WDR55/POC1"/>
</dbReference>
<dbReference type="SMART" id="SM00320">
    <property type="entry name" value="WD40"/>
    <property type="match status" value="7"/>
</dbReference>
<dbReference type="PRINTS" id="PR00320">
    <property type="entry name" value="GPROTEINBRPT"/>
</dbReference>
<dbReference type="Gene3D" id="2.130.10.10">
    <property type="entry name" value="YVTN repeat-like/Quinoprotein amine dehydrogenase"/>
    <property type="match status" value="2"/>
</dbReference>
<feature type="repeat" description="WD" evidence="3">
    <location>
        <begin position="230"/>
        <end position="271"/>
    </location>
</feature>
<dbReference type="InterPro" id="IPR011047">
    <property type="entry name" value="Quinoprotein_ADH-like_sf"/>
</dbReference>
<dbReference type="Proteomes" id="UP000663831">
    <property type="component" value="Unassembled WGS sequence"/>
</dbReference>
<feature type="repeat" description="WD" evidence="3">
    <location>
        <begin position="187"/>
        <end position="219"/>
    </location>
</feature>
<comment type="caution">
    <text evidence="5">The sequence shown here is derived from an EMBL/GenBank/DDBJ whole genome shotgun (WGS) entry which is preliminary data.</text>
</comment>
<dbReference type="PROSITE" id="PS50082">
    <property type="entry name" value="WD_REPEATS_2"/>
    <property type="match status" value="4"/>
</dbReference>
<feature type="signal peptide" evidence="4">
    <location>
        <begin position="1"/>
        <end position="21"/>
    </location>
</feature>
<feature type="repeat" description="WD" evidence="3">
    <location>
        <begin position="19"/>
        <end position="53"/>
    </location>
</feature>
<evidence type="ECO:0000313" key="5">
    <source>
        <dbReference type="EMBL" id="CAE6536639.1"/>
    </source>
</evidence>
<sequence length="385" mass="41592">MGLVFSLHAAAGLCVLGTLDSITLHPVPSHFVSGSEDGTLHIWDSHTGAMTVDPIKVHTSEIIGVDFVNDWVLSGSEDGMVTVCNAMSGEVLRSLTIAPGHRICSIAFSPDGKLVATGSLLDFSSEINLWDTHTGTKLLGPLTDLGGIISSVQFSRDGTRIAASSGNPETHIVVWDVSDGRSLFSLPYGHTKFVNSISFSPNGALLASGSFDCTIIVWDAYIGSMVLGPLNGHSNKVKSVNFSPDSTRLVSGSNDDTIRIWDVHTGEMVFRLPHAHEQGIISVAYSPDGACILSISDDTSLRIQDARSAKERALLLSTTEFGDCVMNRDGWVCDDQSRLLVWVPGDLRRALMWARTQVAIAPYGYVRVKFDKSRMGESWAQSYTF</sequence>
<evidence type="ECO:0008006" key="7">
    <source>
        <dbReference type="Google" id="ProtNLM"/>
    </source>
</evidence>
<dbReference type="CDD" id="cd00200">
    <property type="entry name" value="WD40"/>
    <property type="match status" value="1"/>
</dbReference>
<dbReference type="Pfam" id="PF00400">
    <property type="entry name" value="WD40"/>
    <property type="match status" value="5"/>
</dbReference>
<dbReference type="PROSITE" id="PS50294">
    <property type="entry name" value="WD_REPEATS_REGION"/>
    <property type="match status" value="2"/>
</dbReference>
<evidence type="ECO:0000256" key="4">
    <source>
        <dbReference type="SAM" id="SignalP"/>
    </source>
</evidence>
<dbReference type="InterPro" id="IPR001680">
    <property type="entry name" value="WD40_rpt"/>
</dbReference>
<reference evidence="5" key="1">
    <citation type="submission" date="2021-01" db="EMBL/GenBank/DDBJ databases">
        <authorList>
            <person name="Kaushik A."/>
        </authorList>
    </citation>
    <scope>NUCLEOTIDE SEQUENCE</scope>
    <source>
        <strain evidence="5">AG3-1AP</strain>
    </source>
</reference>
<evidence type="ECO:0000256" key="3">
    <source>
        <dbReference type="PROSITE-ProRule" id="PRU00221"/>
    </source>
</evidence>
<evidence type="ECO:0000313" key="6">
    <source>
        <dbReference type="Proteomes" id="UP000663831"/>
    </source>
</evidence>
<dbReference type="InterPro" id="IPR015943">
    <property type="entry name" value="WD40/YVTN_repeat-like_dom_sf"/>
</dbReference>
<name>A0A8H3DLN7_9AGAM</name>
<gene>
    <name evidence="5" type="ORF">RDB_LOCUS166146</name>
</gene>
<evidence type="ECO:0000256" key="1">
    <source>
        <dbReference type="ARBA" id="ARBA00022574"/>
    </source>
</evidence>
<dbReference type="PROSITE" id="PS00678">
    <property type="entry name" value="WD_REPEATS_1"/>
    <property type="match status" value="1"/>
</dbReference>
<dbReference type="InterPro" id="IPR019775">
    <property type="entry name" value="WD40_repeat_CS"/>
</dbReference>
<dbReference type="EMBL" id="CAJMWV010008702">
    <property type="protein sequence ID" value="CAE6536639.1"/>
    <property type="molecule type" value="Genomic_DNA"/>
</dbReference>
<keyword evidence="1 3" id="KW-0853">WD repeat</keyword>
<dbReference type="AlphaFoldDB" id="A0A8H3DLN7"/>
<keyword evidence="4" id="KW-0732">Signal</keyword>
<dbReference type="SUPFAM" id="SSF50998">
    <property type="entry name" value="Quinoprotein alcohol dehydrogenase-like"/>
    <property type="match status" value="1"/>
</dbReference>
<feature type="chain" id="PRO_5034347941" description="Vegetative incompatibility protein HET-E-1 [Podospora anserina]" evidence="4">
    <location>
        <begin position="22"/>
        <end position="385"/>
    </location>
</feature>
<keyword evidence="2" id="KW-0677">Repeat</keyword>